<accession>A0A1M2VIW6</accession>
<dbReference type="SUPFAM" id="SSF47923">
    <property type="entry name" value="Ypt/Rab-GAP domain of gyp1p"/>
    <property type="match status" value="1"/>
</dbReference>
<feature type="compositionally biased region" description="Basic residues" evidence="2">
    <location>
        <begin position="498"/>
        <end position="513"/>
    </location>
</feature>
<comment type="caution">
    <text evidence="5">The sequence shown here is derived from an EMBL/GenBank/DDBJ whole genome shotgun (WGS) entry which is preliminary data.</text>
</comment>
<dbReference type="PANTHER" id="PTHR20913:SF7">
    <property type="entry name" value="RE60063P"/>
    <property type="match status" value="1"/>
</dbReference>
<dbReference type="GO" id="GO:0005789">
    <property type="term" value="C:endoplasmic reticulum membrane"/>
    <property type="evidence" value="ECO:0007669"/>
    <property type="project" value="TreeGrafter"/>
</dbReference>
<gene>
    <name evidence="5" type="ORF">TRAPUB_1612</name>
</gene>
<dbReference type="InterPro" id="IPR000195">
    <property type="entry name" value="Rab-GAP-TBC_dom"/>
</dbReference>
<dbReference type="Pfam" id="PF00566">
    <property type="entry name" value="RabGAP-TBC"/>
    <property type="match status" value="1"/>
</dbReference>
<dbReference type="PANTHER" id="PTHR20913">
    <property type="entry name" value="TBC1 DOMAIN FAMILY MEMBER 20/GTPASE"/>
    <property type="match status" value="1"/>
</dbReference>
<keyword evidence="3" id="KW-0472">Membrane</keyword>
<evidence type="ECO:0000256" key="1">
    <source>
        <dbReference type="ARBA" id="ARBA00022468"/>
    </source>
</evidence>
<evidence type="ECO:0000256" key="2">
    <source>
        <dbReference type="SAM" id="MobiDB-lite"/>
    </source>
</evidence>
<evidence type="ECO:0000313" key="6">
    <source>
        <dbReference type="Proteomes" id="UP000184267"/>
    </source>
</evidence>
<dbReference type="AlphaFoldDB" id="A0A1M2VIW6"/>
<dbReference type="InterPro" id="IPR035969">
    <property type="entry name" value="Rab-GAP_TBC_sf"/>
</dbReference>
<dbReference type="Gene3D" id="1.10.8.1310">
    <property type="match status" value="1"/>
</dbReference>
<dbReference type="OMA" id="MSIDWAD"/>
<dbReference type="STRING" id="154538.A0A1M2VIW6"/>
<name>A0A1M2VIW6_TRAPU</name>
<dbReference type="PROSITE" id="PS50086">
    <property type="entry name" value="TBC_RABGAP"/>
    <property type="match status" value="1"/>
</dbReference>
<evidence type="ECO:0000259" key="4">
    <source>
        <dbReference type="PROSITE" id="PS50086"/>
    </source>
</evidence>
<dbReference type="OrthoDB" id="206700at2759"/>
<dbReference type="SMART" id="SM00164">
    <property type="entry name" value="TBC"/>
    <property type="match status" value="1"/>
</dbReference>
<feature type="region of interest" description="Disordered" evidence="2">
    <location>
        <begin position="372"/>
        <end position="411"/>
    </location>
</feature>
<reference evidence="5 6" key="1">
    <citation type="submission" date="2016-10" db="EMBL/GenBank/DDBJ databases">
        <title>Genome sequence of the basidiomycete white-rot fungus Trametes pubescens.</title>
        <authorList>
            <person name="Makela M.R."/>
            <person name="Granchi Z."/>
            <person name="Peng M."/>
            <person name="De Vries R.P."/>
            <person name="Grigoriev I."/>
            <person name="Riley R."/>
            <person name="Hilden K."/>
        </authorList>
    </citation>
    <scope>NUCLEOTIDE SEQUENCE [LARGE SCALE GENOMIC DNA]</scope>
    <source>
        <strain evidence="5 6">FBCC735</strain>
    </source>
</reference>
<organism evidence="5 6">
    <name type="scientific">Trametes pubescens</name>
    <name type="common">White-rot fungus</name>
    <dbReference type="NCBI Taxonomy" id="154538"/>
    <lineage>
        <taxon>Eukaryota</taxon>
        <taxon>Fungi</taxon>
        <taxon>Dikarya</taxon>
        <taxon>Basidiomycota</taxon>
        <taxon>Agaricomycotina</taxon>
        <taxon>Agaricomycetes</taxon>
        <taxon>Polyporales</taxon>
        <taxon>Polyporaceae</taxon>
        <taxon>Trametes</taxon>
    </lineage>
</organism>
<keyword evidence="1" id="KW-0343">GTPase activation</keyword>
<evidence type="ECO:0000313" key="5">
    <source>
        <dbReference type="EMBL" id="OJT07516.1"/>
    </source>
</evidence>
<dbReference type="InterPro" id="IPR045913">
    <property type="entry name" value="TBC20/Gyp8-like"/>
</dbReference>
<proteinExistence type="predicted"/>
<protein>
    <submittedName>
        <fullName evidence="5">GTPase-activating protein gyp10</fullName>
    </submittedName>
</protein>
<keyword evidence="3" id="KW-1133">Transmembrane helix</keyword>
<evidence type="ECO:0000256" key="3">
    <source>
        <dbReference type="SAM" id="Phobius"/>
    </source>
</evidence>
<dbReference type="Proteomes" id="UP000184267">
    <property type="component" value="Unassembled WGS sequence"/>
</dbReference>
<feature type="region of interest" description="Disordered" evidence="2">
    <location>
        <begin position="479"/>
        <end position="513"/>
    </location>
</feature>
<dbReference type="Gene3D" id="1.10.472.80">
    <property type="entry name" value="Ypt/Rab-GAP domain of gyp1p, domain 3"/>
    <property type="match status" value="1"/>
</dbReference>
<sequence>MVDEVQEKPQLLNGTSESHDSLNWDVLRARSIYPHGFGLERVEIWPKLLHVEAAELKKWSLATEGVSDDEQLSEGKISEEHADERQIGLDTDRSFVLYPVEDISSREKRQTGLNHLIVSLFRRRPHLHYFQGYHDIVSVIFLTLPEELHLPVTEQVSLHRVRDSMGTTLEPVVGLLRILKRILHLADEKFAAVLEQAAPLPYYALSNLLTLFSHDIPTLALIQHIFDYLLSRPPIAVVYLAAALTLTRREEVRVLEEEGEEGMMHSLLTSLPDLYEDGEEPISPKLEPSEAKIEESEPPIPLGEAEPIKADTPSAPELESSYSKEASGGVVEEAVSAPFAENLPPDQPETTFLAESAGVHETNSQADLSIEEDGAAPSGDKSSSDPQEPPLSEKEPIRRSPSPEPRPHRPRVSVTALLAHADALYAQYPPTHPGVAVSSVLGPQSVMLTWSERRAELPSDDDAELMVLNPDLIVLPHIESDDDVASDGDSYRTPGSGRKSRKNEKEKRRRKLRKPRRLTDMVVQRKTMVAGAVLVLGVAMAVYGFNSGLPGSGGGHHRGGFGREFKRAGTSLGGALIGVGKQVFEGIHQVLQ</sequence>
<dbReference type="EMBL" id="MNAD01001170">
    <property type="protein sequence ID" value="OJT07516.1"/>
    <property type="molecule type" value="Genomic_DNA"/>
</dbReference>
<dbReference type="GO" id="GO:0006888">
    <property type="term" value="P:endoplasmic reticulum to Golgi vesicle-mediated transport"/>
    <property type="evidence" value="ECO:0007669"/>
    <property type="project" value="TreeGrafter"/>
</dbReference>
<feature type="domain" description="Rab-GAP TBC" evidence="4">
    <location>
        <begin position="35"/>
        <end position="233"/>
    </location>
</feature>
<keyword evidence="6" id="KW-1185">Reference proteome</keyword>
<feature type="transmembrane region" description="Helical" evidence="3">
    <location>
        <begin position="527"/>
        <end position="545"/>
    </location>
</feature>
<feature type="region of interest" description="Disordered" evidence="2">
    <location>
        <begin position="274"/>
        <end position="329"/>
    </location>
</feature>
<keyword evidence="3" id="KW-0812">Transmembrane</keyword>
<dbReference type="GO" id="GO:0005096">
    <property type="term" value="F:GTPase activator activity"/>
    <property type="evidence" value="ECO:0007669"/>
    <property type="project" value="UniProtKB-KW"/>
</dbReference>